<feature type="transmembrane region" description="Helical" evidence="1">
    <location>
        <begin position="21"/>
        <end position="40"/>
    </location>
</feature>
<protein>
    <recommendedName>
        <fullName evidence="4">Toxin CptA</fullName>
    </recommendedName>
</protein>
<accession>A0A4P7XEJ3</accession>
<evidence type="ECO:0008006" key="4">
    <source>
        <dbReference type="Google" id="ProtNLM"/>
    </source>
</evidence>
<dbReference type="OrthoDB" id="6369153at2"/>
<evidence type="ECO:0000313" key="2">
    <source>
        <dbReference type="EMBL" id="QCF25286.1"/>
    </source>
</evidence>
<dbReference type="EMBL" id="CP031093">
    <property type="protein sequence ID" value="QCF25286.1"/>
    <property type="molecule type" value="Genomic_DNA"/>
</dbReference>
<keyword evidence="3" id="KW-1185">Reference proteome</keyword>
<keyword evidence="1" id="KW-0812">Transmembrane</keyword>
<sequence>MPNPNVANDLPVVVLRLRRSPGLACAVLVAWAPLLVLAGFAGGSGALGLCLMACLVALAVRSAVPYGLTRAEARPQLRIQENRLRSQLPGEPAIEWNPARTSRLLSRLVWLELAPVGHRGPRWRLLVTDLPGLGNVPREDFRQLKVWLRMGARYD</sequence>
<keyword evidence="1" id="KW-0472">Membrane</keyword>
<dbReference type="KEGG" id="hmi:soil367_04700"/>
<organism evidence="2 3">
    <name type="scientific">Hydrocarboniclastica marina</name>
    <dbReference type="NCBI Taxonomy" id="2259620"/>
    <lineage>
        <taxon>Bacteria</taxon>
        <taxon>Pseudomonadati</taxon>
        <taxon>Pseudomonadota</taxon>
        <taxon>Gammaproteobacteria</taxon>
        <taxon>Alteromonadales</taxon>
        <taxon>Alteromonadaceae</taxon>
        <taxon>Hydrocarboniclastica</taxon>
    </lineage>
</organism>
<dbReference type="AlphaFoldDB" id="A0A4P7XEJ3"/>
<evidence type="ECO:0000256" key="1">
    <source>
        <dbReference type="SAM" id="Phobius"/>
    </source>
</evidence>
<dbReference type="RefSeq" id="WP_136547396.1">
    <property type="nucleotide sequence ID" value="NZ_CP031093.1"/>
</dbReference>
<gene>
    <name evidence="2" type="ORF">soil367_04700</name>
</gene>
<keyword evidence="1" id="KW-1133">Transmembrane helix</keyword>
<dbReference type="Proteomes" id="UP000298049">
    <property type="component" value="Chromosome"/>
</dbReference>
<name>A0A4P7XEJ3_9ALTE</name>
<feature type="transmembrane region" description="Helical" evidence="1">
    <location>
        <begin position="46"/>
        <end position="68"/>
    </location>
</feature>
<reference evidence="2 3" key="1">
    <citation type="submission" date="2018-07" db="EMBL/GenBank/DDBJ databases">
        <title>Marsedoiliclastica nanhaica gen. nov. sp. nov., a novel marine hydrocarbonoclastic bacterium isolated from an in-situ enriched hydrocarbon-degrading consortium in deep-sea sediment.</title>
        <authorList>
            <person name="Dong C."/>
            <person name="Ma T."/>
            <person name="Liu R."/>
            <person name="Shao Z."/>
        </authorList>
    </citation>
    <scope>NUCLEOTIDE SEQUENCE [LARGE SCALE GENOMIC DNA]</scope>
    <source>
        <strain evidence="3">soil36-7</strain>
    </source>
</reference>
<proteinExistence type="predicted"/>
<evidence type="ECO:0000313" key="3">
    <source>
        <dbReference type="Proteomes" id="UP000298049"/>
    </source>
</evidence>